<dbReference type="RefSeq" id="WP_271323945.1">
    <property type="nucleotide sequence ID" value="NZ_JAAGKO020000006.1"/>
</dbReference>
<dbReference type="SUPFAM" id="SSF56801">
    <property type="entry name" value="Acetyl-CoA synthetase-like"/>
    <property type="match status" value="1"/>
</dbReference>
<name>A0ABT6VV93_9ACTN</name>
<dbReference type="InterPro" id="IPR036736">
    <property type="entry name" value="ACP-like_sf"/>
</dbReference>
<dbReference type="NCBIfam" id="TIGR01733">
    <property type="entry name" value="AA-adenyl-dom"/>
    <property type="match status" value="1"/>
</dbReference>
<dbReference type="Pfam" id="PF13193">
    <property type="entry name" value="AMP-binding_C"/>
    <property type="match status" value="1"/>
</dbReference>
<gene>
    <name evidence="5" type="ORF">POF43_006655</name>
</gene>
<dbReference type="InterPro" id="IPR001242">
    <property type="entry name" value="Condensation_dom"/>
</dbReference>
<evidence type="ECO:0000259" key="4">
    <source>
        <dbReference type="PROSITE" id="PS50075"/>
    </source>
</evidence>
<dbReference type="Pfam" id="PF00501">
    <property type="entry name" value="AMP-binding"/>
    <property type="match status" value="1"/>
</dbReference>
<dbReference type="InterPro" id="IPR025110">
    <property type="entry name" value="AMP-bd_C"/>
</dbReference>
<dbReference type="InterPro" id="IPR042099">
    <property type="entry name" value="ANL_N_sf"/>
</dbReference>
<evidence type="ECO:0000256" key="3">
    <source>
        <dbReference type="ARBA" id="ARBA00022553"/>
    </source>
</evidence>
<dbReference type="InterPro" id="IPR020845">
    <property type="entry name" value="AMP-binding_CS"/>
</dbReference>
<proteinExistence type="predicted"/>
<dbReference type="Gene3D" id="3.30.559.30">
    <property type="entry name" value="Nonribosomal peptide synthetase, condensation domain"/>
    <property type="match status" value="1"/>
</dbReference>
<dbReference type="InterPro" id="IPR009081">
    <property type="entry name" value="PP-bd_ACP"/>
</dbReference>
<dbReference type="SUPFAM" id="SSF52777">
    <property type="entry name" value="CoA-dependent acyltransferases"/>
    <property type="match status" value="2"/>
</dbReference>
<keyword evidence="3" id="KW-0597">Phosphoprotein</keyword>
<comment type="cofactor">
    <cofactor evidence="1">
        <name>pantetheine 4'-phosphate</name>
        <dbReference type="ChEBI" id="CHEBI:47942"/>
    </cofactor>
</comment>
<protein>
    <submittedName>
        <fullName evidence="5">Amino acid adenylation domain-containing protein</fullName>
    </submittedName>
</protein>
<dbReference type="Pfam" id="PF00668">
    <property type="entry name" value="Condensation"/>
    <property type="match status" value="1"/>
</dbReference>
<dbReference type="SMART" id="SM00823">
    <property type="entry name" value="PKS_PP"/>
    <property type="match status" value="1"/>
</dbReference>
<dbReference type="InterPro" id="IPR023213">
    <property type="entry name" value="CAT-like_dom_sf"/>
</dbReference>
<dbReference type="Gene3D" id="3.30.300.30">
    <property type="match status" value="1"/>
</dbReference>
<evidence type="ECO:0000256" key="2">
    <source>
        <dbReference type="ARBA" id="ARBA00022450"/>
    </source>
</evidence>
<dbReference type="PROSITE" id="PS50075">
    <property type="entry name" value="CARRIER"/>
    <property type="match status" value="1"/>
</dbReference>
<dbReference type="Proteomes" id="UP001156398">
    <property type="component" value="Unassembled WGS sequence"/>
</dbReference>
<dbReference type="Pfam" id="PF00550">
    <property type="entry name" value="PP-binding"/>
    <property type="match status" value="1"/>
</dbReference>
<dbReference type="PROSITE" id="PS00455">
    <property type="entry name" value="AMP_BINDING"/>
    <property type="match status" value="1"/>
</dbReference>
<dbReference type="InterPro" id="IPR000873">
    <property type="entry name" value="AMP-dep_synth/lig_dom"/>
</dbReference>
<dbReference type="Gene3D" id="3.40.50.12780">
    <property type="entry name" value="N-terminal domain of ligase-like"/>
    <property type="match status" value="1"/>
</dbReference>
<accession>A0ABT6VV93</accession>
<keyword evidence="2" id="KW-0596">Phosphopantetheine</keyword>
<dbReference type="PANTHER" id="PTHR45527">
    <property type="entry name" value="NONRIBOSOMAL PEPTIDE SYNTHETASE"/>
    <property type="match status" value="1"/>
</dbReference>
<organism evidence="5 6">
    <name type="scientific">Streptantibioticus silvisoli</name>
    <dbReference type="NCBI Taxonomy" id="2705255"/>
    <lineage>
        <taxon>Bacteria</taxon>
        <taxon>Bacillati</taxon>
        <taxon>Actinomycetota</taxon>
        <taxon>Actinomycetes</taxon>
        <taxon>Kitasatosporales</taxon>
        <taxon>Streptomycetaceae</taxon>
        <taxon>Streptantibioticus</taxon>
    </lineage>
</organism>
<sequence>MQPDGIVPATAKEDALWFLETLVPGTGVNNIPFAFRVDGRLHAAAFQEAMNLLVRRHEILRTNFHLQEISLVKDVLAPQDAGLVVETHASSDEEVQRDLEAFAARPFDLDGRPLIRAATFSTGNVDVFCVVAHHLVFDGLSVGFFMEDLVAAYNALVAGEEVPAELRQVVRPAAEAEPSGKSLAFWREHLKDVDSSDLALAVGADGPAEPTLVGATVVRDLSPDARDVVARLQKELRAPEAVILFAAYYALLAWHGAGDDVVVGTPVNVRGPEAGRAIGYHVNTLSLRVKVDFEEGFRQLVKRTRDVFFGAMAHADVTTDVILQEVSRTDSAWRTTLFRHMFNYVPFDGLGAIDFGGHKALPIGVENGYSKFDLEFFIIAAPDSTRLRAVYYEEVFERADIEAVLARYESFIMAVGDDPDLPIRETPAWSDRDRLVIEDANMTASQQEAPLVLRAVADHVTVTPDAVAFEDNGLTVTYRQLWQMGVATRDRLLAAGVGPGDVVATAASRGAGLGASLLGIWMTGAGYLALDPDHPEQRIAYLLKDSGVAAVVARDGFVVPEGVDVPVVPLVRVQDAVPADDDIRWPQGSDCGYMIYTSGSTGRPKGIRLSHANLANLIAHMCEELRAEPGDRALWLTTFAFDISALEVLMPLFSGGVVVVAPDEARTDGRVLADLIERYDVGLVQATPTTWRLVCDAAGGVLAGRKVLCGGEPMSVALARRLVATGCELRNVYGPSETTIWSTAGRVGPDVGGVVGVGRPVRNTVAFVVAPDGRELPVGVLGELCIAGEGVGAGYHGRPELTADRFRVHPVYGRYYLTGDLAKWLPDGDLQVLGRADRQVKLRGNRIELGEIEGVLARHDTVRGAAVVVVGDPSADAILVAFVEAPDEPGTVDRLWAHARAELPPSAVPHRFVVLDAMPVTANEKTDYPTLVRMGEESRVRHATEQAPGSDDELTAALVGLWREILDDDSPTAHTNFFVSGGHSLLAAKLLQRVKVVTGVRLKLADVFSRPTPAALAEHVRALASVAE</sequence>
<comment type="caution">
    <text evidence="5">The sequence shown here is derived from an EMBL/GenBank/DDBJ whole genome shotgun (WGS) entry which is preliminary data.</text>
</comment>
<dbReference type="SUPFAM" id="SSF47336">
    <property type="entry name" value="ACP-like"/>
    <property type="match status" value="1"/>
</dbReference>
<feature type="domain" description="Carrier" evidence="4">
    <location>
        <begin position="949"/>
        <end position="1024"/>
    </location>
</feature>
<dbReference type="PANTHER" id="PTHR45527:SF1">
    <property type="entry name" value="FATTY ACID SYNTHASE"/>
    <property type="match status" value="1"/>
</dbReference>
<keyword evidence="6" id="KW-1185">Reference proteome</keyword>
<dbReference type="EMBL" id="JAAGKO020000006">
    <property type="protein sequence ID" value="MDI5962398.1"/>
    <property type="molecule type" value="Genomic_DNA"/>
</dbReference>
<evidence type="ECO:0000256" key="1">
    <source>
        <dbReference type="ARBA" id="ARBA00001957"/>
    </source>
</evidence>
<dbReference type="InterPro" id="IPR010071">
    <property type="entry name" value="AA_adenyl_dom"/>
</dbReference>
<dbReference type="InterPro" id="IPR045851">
    <property type="entry name" value="AMP-bd_C_sf"/>
</dbReference>
<reference evidence="5 6" key="1">
    <citation type="submission" date="2023-05" db="EMBL/GenBank/DDBJ databases">
        <title>Streptantibioticus silvisoli sp. nov., acidotolerant actinomycetes 1 from pine litter.</title>
        <authorList>
            <person name="Swiecimska M."/>
            <person name="Golinska P."/>
            <person name="Sangal V."/>
            <person name="Wachnowicz B."/>
            <person name="Goodfellow M."/>
        </authorList>
    </citation>
    <scope>NUCLEOTIDE SEQUENCE [LARGE SCALE GENOMIC DNA]</scope>
    <source>
        <strain evidence="5 6">SL54</strain>
    </source>
</reference>
<dbReference type="InterPro" id="IPR020806">
    <property type="entry name" value="PKS_PP-bd"/>
</dbReference>
<evidence type="ECO:0000313" key="6">
    <source>
        <dbReference type="Proteomes" id="UP001156398"/>
    </source>
</evidence>
<evidence type="ECO:0000313" key="5">
    <source>
        <dbReference type="EMBL" id="MDI5962398.1"/>
    </source>
</evidence>
<dbReference type="Gene3D" id="1.10.1200.10">
    <property type="entry name" value="ACP-like"/>
    <property type="match status" value="1"/>
</dbReference>
<dbReference type="Gene3D" id="3.30.559.10">
    <property type="entry name" value="Chloramphenicol acetyltransferase-like domain"/>
    <property type="match status" value="1"/>
</dbReference>